<evidence type="ECO:0000256" key="3">
    <source>
        <dbReference type="ARBA" id="ARBA00022448"/>
    </source>
</evidence>
<organism evidence="10 11">
    <name type="scientific">Schinkia azotoformans MEV2011</name>
    <dbReference type="NCBI Taxonomy" id="1348973"/>
    <lineage>
        <taxon>Bacteria</taxon>
        <taxon>Bacillati</taxon>
        <taxon>Bacillota</taxon>
        <taxon>Bacilli</taxon>
        <taxon>Bacillales</taxon>
        <taxon>Bacillaceae</taxon>
        <taxon>Calidifontibacillus/Schinkia group</taxon>
        <taxon>Schinkia</taxon>
    </lineage>
</organism>
<accession>A0A072NR52</accession>
<evidence type="ECO:0000313" key="10">
    <source>
        <dbReference type="EMBL" id="KEF39712.1"/>
    </source>
</evidence>
<dbReference type="EMBL" id="JJRY01000002">
    <property type="protein sequence ID" value="KEF39712.1"/>
    <property type="molecule type" value="Genomic_DNA"/>
</dbReference>
<proteinExistence type="inferred from homology"/>
<evidence type="ECO:0000256" key="6">
    <source>
        <dbReference type="ARBA" id="ARBA00022989"/>
    </source>
</evidence>
<evidence type="ECO:0000313" key="11">
    <source>
        <dbReference type="Proteomes" id="UP000027936"/>
    </source>
</evidence>
<dbReference type="AlphaFoldDB" id="A0A072NR52"/>
<dbReference type="PANTHER" id="PTHR30269">
    <property type="entry name" value="TRANSMEMBRANE PROTEIN YFCA"/>
    <property type="match status" value="1"/>
</dbReference>
<keyword evidence="3" id="KW-0813">Transport</keyword>
<dbReference type="Pfam" id="PF01925">
    <property type="entry name" value="TauE"/>
    <property type="match status" value="1"/>
</dbReference>
<feature type="transmembrane region" description="Helical" evidence="8">
    <location>
        <begin position="190"/>
        <end position="211"/>
    </location>
</feature>
<feature type="transmembrane region" description="Helical" evidence="8">
    <location>
        <begin position="165"/>
        <end position="184"/>
    </location>
</feature>
<evidence type="ECO:0000256" key="2">
    <source>
        <dbReference type="ARBA" id="ARBA00009142"/>
    </source>
</evidence>
<keyword evidence="5 8" id="KW-0812">Transmembrane</keyword>
<comment type="caution">
    <text evidence="10">The sequence shown here is derived from an EMBL/GenBank/DDBJ whole genome shotgun (WGS) entry which is preliminary data.</text>
</comment>
<evidence type="ECO:0000313" key="9">
    <source>
        <dbReference type="EMBL" id="KEF35943.1"/>
    </source>
</evidence>
<dbReference type="EMBL" id="JJRY01000041">
    <property type="protein sequence ID" value="KEF35943.1"/>
    <property type="molecule type" value="Genomic_DNA"/>
</dbReference>
<evidence type="ECO:0000256" key="4">
    <source>
        <dbReference type="ARBA" id="ARBA00022475"/>
    </source>
</evidence>
<feature type="transmembrane region" description="Helical" evidence="8">
    <location>
        <begin position="70"/>
        <end position="90"/>
    </location>
</feature>
<feature type="transmembrane region" description="Helical" evidence="8">
    <location>
        <begin position="35"/>
        <end position="58"/>
    </location>
</feature>
<dbReference type="Proteomes" id="UP000027936">
    <property type="component" value="Unassembled WGS sequence"/>
</dbReference>
<name>A0A072NR52_SCHAZ</name>
<dbReference type="PANTHER" id="PTHR30269:SF37">
    <property type="entry name" value="MEMBRANE TRANSPORTER PROTEIN"/>
    <property type="match status" value="1"/>
</dbReference>
<evidence type="ECO:0000256" key="8">
    <source>
        <dbReference type="RuleBase" id="RU363041"/>
    </source>
</evidence>
<comment type="subcellular location">
    <subcellularLocation>
        <location evidence="1 8">Cell membrane</location>
        <topology evidence="1 8">Multi-pass membrane protein</topology>
    </subcellularLocation>
</comment>
<keyword evidence="7 8" id="KW-0472">Membrane</keyword>
<evidence type="ECO:0000256" key="7">
    <source>
        <dbReference type="ARBA" id="ARBA00023136"/>
    </source>
</evidence>
<feature type="transmembrane region" description="Helical" evidence="8">
    <location>
        <begin position="218"/>
        <end position="236"/>
    </location>
</feature>
<gene>
    <name evidence="10" type="ORF">M670_00733</name>
    <name evidence="9" type="ORF">M670_04875</name>
</gene>
<evidence type="ECO:0000256" key="1">
    <source>
        <dbReference type="ARBA" id="ARBA00004651"/>
    </source>
</evidence>
<keyword evidence="6 8" id="KW-1133">Transmembrane helix</keyword>
<dbReference type="InterPro" id="IPR002781">
    <property type="entry name" value="TM_pro_TauE-like"/>
</dbReference>
<feature type="transmembrane region" description="Helical" evidence="8">
    <location>
        <begin position="96"/>
        <end position="114"/>
    </location>
</feature>
<evidence type="ECO:0000256" key="5">
    <source>
        <dbReference type="ARBA" id="ARBA00022692"/>
    </source>
</evidence>
<dbReference type="InterPro" id="IPR052017">
    <property type="entry name" value="TSUP"/>
</dbReference>
<keyword evidence="4 8" id="KW-1003">Cell membrane</keyword>
<reference evidence="10 11" key="1">
    <citation type="submission" date="2014-04" db="EMBL/GenBank/DDBJ databases">
        <title>Draft genome sequence of Bacillus azotoformans MEV2011, a (co-) denitrifying strain unable to grow in the presence of oxygen.</title>
        <authorList>
            <person name="Nielsen M."/>
            <person name="Schreiber L."/>
            <person name="Finster K."/>
            <person name="Schramm A."/>
        </authorList>
    </citation>
    <scope>NUCLEOTIDE SEQUENCE [LARGE SCALE GENOMIC DNA]</scope>
    <source>
        <strain evidence="10 11">MEV2011</strain>
    </source>
</reference>
<comment type="similarity">
    <text evidence="2 8">Belongs to the 4-toluene sulfonate uptake permease (TSUP) (TC 2.A.102) family.</text>
</comment>
<sequence>MIEDWIILVLIVLIASLLQTSTGYGFSIIGTPFLLLIYPAHTAIQVNIILSICLSAFMIFKIRKEVDKSLLIRLIKGSIAGLFFGIFIYLFLDIRLLKMTVGALILILTILLILKLTINRTSNRDFLTGGISGLLTTSIGVPGPPLLLYFSGSRIDKTTLRSTTLAYYLFVYFASLVMQISFGGTNKETWISSLLAIPPLFAGIILGQLFFKWISQKTFRIITYVILIFTGVYLLVTSL</sequence>
<dbReference type="PATRIC" id="fig|1348973.3.peg.4745"/>
<dbReference type="GO" id="GO:0005886">
    <property type="term" value="C:plasma membrane"/>
    <property type="evidence" value="ECO:0007669"/>
    <property type="project" value="UniProtKB-SubCell"/>
</dbReference>
<protein>
    <recommendedName>
        <fullName evidence="8">Probable membrane transporter protein</fullName>
    </recommendedName>
</protein>